<keyword evidence="6" id="KW-0500">Molybdenum</keyword>
<evidence type="ECO:0000259" key="7">
    <source>
        <dbReference type="SMART" id="SM00852"/>
    </source>
</evidence>
<comment type="cofactor">
    <cofactor evidence="6">
        <name>Mg(2+)</name>
        <dbReference type="ChEBI" id="CHEBI:18420"/>
    </cofactor>
</comment>
<evidence type="ECO:0000256" key="3">
    <source>
        <dbReference type="ARBA" id="ARBA00010763"/>
    </source>
</evidence>
<dbReference type="Gene3D" id="3.40.980.10">
    <property type="entry name" value="MoaB/Mog-like domain"/>
    <property type="match status" value="1"/>
</dbReference>
<keyword evidence="6" id="KW-0808">Transferase</keyword>
<organism evidence="8">
    <name type="scientific">uncultured delta proteobacterium</name>
    <dbReference type="NCBI Taxonomy" id="34034"/>
    <lineage>
        <taxon>Bacteria</taxon>
        <taxon>Deltaproteobacteria</taxon>
        <taxon>environmental samples</taxon>
    </lineage>
</organism>
<feature type="domain" description="MoaB/Mog" evidence="7">
    <location>
        <begin position="185"/>
        <end position="323"/>
    </location>
</feature>
<evidence type="ECO:0000256" key="2">
    <source>
        <dbReference type="ARBA" id="ARBA00005046"/>
    </source>
</evidence>
<dbReference type="CDD" id="cd00887">
    <property type="entry name" value="MoeA"/>
    <property type="match status" value="1"/>
</dbReference>
<name>A0A212K9R0_9DELT</name>
<dbReference type="GO" id="GO:0006777">
    <property type="term" value="P:Mo-molybdopterin cofactor biosynthetic process"/>
    <property type="evidence" value="ECO:0007669"/>
    <property type="project" value="UniProtKB-UniRule"/>
</dbReference>
<dbReference type="EMBL" id="FLUQ01000004">
    <property type="protein sequence ID" value="SBW08451.1"/>
    <property type="molecule type" value="Genomic_DNA"/>
</dbReference>
<proteinExistence type="inferred from homology"/>
<dbReference type="InterPro" id="IPR001453">
    <property type="entry name" value="MoaB/Mog_dom"/>
</dbReference>
<dbReference type="Gene3D" id="3.90.105.10">
    <property type="entry name" value="Molybdopterin biosynthesis moea protein, domain 2"/>
    <property type="match status" value="1"/>
</dbReference>
<dbReference type="NCBIfam" id="NF045515">
    <property type="entry name" value="Glp_gephyrin"/>
    <property type="match status" value="1"/>
</dbReference>
<dbReference type="AlphaFoldDB" id="A0A212K9R0"/>
<dbReference type="Pfam" id="PF00994">
    <property type="entry name" value="MoCF_biosynth"/>
    <property type="match status" value="1"/>
</dbReference>
<dbReference type="GO" id="GO:0005829">
    <property type="term" value="C:cytosol"/>
    <property type="evidence" value="ECO:0007669"/>
    <property type="project" value="TreeGrafter"/>
</dbReference>
<accession>A0A212K9R0</accession>
<keyword evidence="6" id="KW-0460">Magnesium</keyword>
<comment type="catalytic activity">
    <reaction evidence="5">
        <text>adenylyl-molybdopterin + molybdate = Mo-molybdopterin + AMP + H(+)</text>
        <dbReference type="Rhea" id="RHEA:35047"/>
        <dbReference type="ChEBI" id="CHEBI:15378"/>
        <dbReference type="ChEBI" id="CHEBI:36264"/>
        <dbReference type="ChEBI" id="CHEBI:62727"/>
        <dbReference type="ChEBI" id="CHEBI:71302"/>
        <dbReference type="ChEBI" id="CHEBI:456215"/>
        <dbReference type="EC" id="2.10.1.1"/>
    </reaction>
</comment>
<evidence type="ECO:0000256" key="5">
    <source>
        <dbReference type="ARBA" id="ARBA00047317"/>
    </source>
</evidence>
<dbReference type="GO" id="GO:0046872">
    <property type="term" value="F:metal ion binding"/>
    <property type="evidence" value="ECO:0007669"/>
    <property type="project" value="UniProtKB-UniRule"/>
</dbReference>
<evidence type="ECO:0000256" key="4">
    <source>
        <dbReference type="ARBA" id="ARBA00023150"/>
    </source>
</evidence>
<dbReference type="InterPro" id="IPR036425">
    <property type="entry name" value="MoaB/Mog-like_dom_sf"/>
</dbReference>
<protein>
    <recommendedName>
        <fullName evidence="6">Molybdopterin molybdenumtransferase</fullName>
        <ecNumber evidence="6">2.10.1.1</ecNumber>
    </recommendedName>
</protein>
<dbReference type="SUPFAM" id="SSF63882">
    <property type="entry name" value="MoeA N-terminal region -like"/>
    <property type="match status" value="1"/>
</dbReference>
<keyword evidence="6" id="KW-0479">Metal-binding</keyword>
<evidence type="ECO:0000313" key="8">
    <source>
        <dbReference type="EMBL" id="SBW08451.1"/>
    </source>
</evidence>
<dbReference type="InterPro" id="IPR036135">
    <property type="entry name" value="MoeA_linker/N_sf"/>
</dbReference>
<dbReference type="InterPro" id="IPR038987">
    <property type="entry name" value="MoeA-like"/>
</dbReference>
<dbReference type="PANTHER" id="PTHR10192">
    <property type="entry name" value="MOLYBDOPTERIN BIOSYNTHESIS PROTEIN"/>
    <property type="match status" value="1"/>
</dbReference>
<dbReference type="PANTHER" id="PTHR10192:SF5">
    <property type="entry name" value="GEPHYRIN"/>
    <property type="match status" value="1"/>
</dbReference>
<comment type="pathway">
    <text evidence="2 6">Cofactor biosynthesis; molybdopterin biosynthesis.</text>
</comment>
<dbReference type="SMART" id="SM00852">
    <property type="entry name" value="MoCF_biosynth"/>
    <property type="match status" value="1"/>
</dbReference>
<dbReference type="GO" id="GO:0061599">
    <property type="term" value="F:molybdopterin molybdotransferase activity"/>
    <property type="evidence" value="ECO:0007669"/>
    <property type="project" value="UniProtKB-UniRule"/>
</dbReference>
<dbReference type="SUPFAM" id="SSF63867">
    <property type="entry name" value="MoeA C-terminal domain-like"/>
    <property type="match status" value="1"/>
</dbReference>
<evidence type="ECO:0000256" key="1">
    <source>
        <dbReference type="ARBA" id="ARBA00002901"/>
    </source>
</evidence>
<dbReference type="Pfam" id="PF03453">
    <property type="entry name" value="MoeA_N"/>
    <property type="match status" value="1"/>
</dbReference>
<dbReference type="Gene3D" id="2.40.340.10">
    <property type="entry name" value="MoeA, C-terminal, domain IV"/>
    <property type="match status" value="1"/>
</dbReference>
<reference evidence="8" key="1">
    <citation type="submission" date="2016-04" db="EMBL/GenBank/DDBJ databases">
        <authorList>
            <person name="Evans L.H."/>
            <person name="Alamgir A."/>
            <person name="Owens N."/>
            <person name="Weber N.D."/>
            <person name="Virtaneva K."/>
            <person name="Barbian K."/>
            <person name="Babar A."/>
            <person name="Rosenke K."/>
        </authorList>
    </citation>
    <scope>NUCLEOTIDE SEQUENCE</scope>
    <source>
        <strain evidence="8">86</strain>
    </source>
</reference>
<dbReference type="InterPro" id="IPR036688">
    <property type="entry name" value="MoeA_C_domain_IV_sf"/>
</dbReference>
<comment type="similarity">
    <text evidence="3 6">Belongs to the MoeA family.</text>
</comment>
<gene>
    <name evidence="8" type="ORF">KL86DPRO_40103</name>
</gene>
<dbReference type="NCBIfam" id="TIGR00177">
    <property type="entry name" value="molyb_syn"/>
    <property type="match status" value="1"/>
</dbReference>
<dbReference type="InterPro" id="IPR005111">
    <property type="entry name" value="MoeA_C_domain_IV"/>
</dbReference>
<dbReference type="UniPathway" id="UPA00344"/>
<dbReference type="Gene3D" id="2.170.190.11">
    <property type="entry name" value="Molybdopterin biosynthesis moea protein, domain 3"/>
    <property type="match status" value="1"/>
</dbReference>
<sequence length="410" mass="42773">MAHFLTLQPVDRILELIGSVAPLGTEDLPLECCLSRVLGARFAAPENLPGFARSTMDGYAVRARDVFGASEGSPALLEYVGECPTGEEPSLAIGPGETARIWTGGMLPEGADAVVMLEYARPAGDHQVELTRPAAPLENVIEADEDAVRGQELLPEGTLLRPQELGLLAALGQRVVAVRKKPRVAVISTGDEVVPVDGDPKPGQVRDINSYTLAALVTAAGGDARALGIAGDDEKELAGFVTDALGWADIILVSGGSSAGMRDFTVHAFAGAGADILAHGVAISPGKPLIMARKGETFLWGLPGHAASALVCAEVFIRPLVRRLLGMAGEETWRKGLNATLTRPVASAQGRRDYIRVRLATGPDGSLAATPVMGKSGLITTLVEADALIICPEDREGLDAGQTVAVHLLL</sequence>
<dbReference type="Pfam" id="PF03454">
    <property type="entry name" value="MoeA_C"/>
    <property type="match status" value="1"/>
</dbReference>
<evidence type="ECO:0000256" key="6">
    <source>
        <dbReference type="RuleBase" id="RU365090"/>
    </source>
</evidence>
<dbReference type="InterPro" id="IPR005110">
    <property type="entry name" value="MoeA_linker/N"/>
</dbReference>
<comment type="function">
    <text evidence="1 6">Catalyzes the insertion of molybdate into adenylated molybdopterin with the concomitant release of AMP.</text>
</comment>
<dbReference type="SUPFAM" id="SSF53218">
    <property type="entry name" value="Molybdenum cofactor biosynthesis proteins"/>
    <property type="match status" value="1"/>
</dbReference>
<keyword evidence="4 6" id="KW-0501">Molybdenum cofactor biosynthesis</keyword>
<dbReference type="EC" id="2.10.1.1" evidence="6"/>